<name>A0A2P2PHI0_RHIMU</name>
<dbReference type="AlphaFoldDB" id="A0A2P2PHI0"/>
<protein>
    <submittedName>
        <fullName evidence="2">Uncharacterized protein</fullName>
    </submittedName>
</protein>
<proteinExistence type="predicted"/>
<keyword evidence="1" id="KW-1133">Transmembrane helix</keyword>
<accession>A0A2P2PHI0</accession>
<dbReference type="EMBL" id="GGEC01073658">
    <property type="protein sequence ID" value="MBX54142.1"/>
    <property type="molecule type" value="Transcribed_RNA"/>
</dbReference>
<evidence type="ECO:0000313" key="2">
    <source>
        <dbReference type="EMBL" id="MBX54142.1"/>
    </source>
</evidence>
<evidence type="ECO:0000256" key="1">
    <source>
        <dbReference type="SAM" id="Phobius"/>
    </source>
</evidence>
<reference evidence="2" key="1">
    <citation type="submission" date="2018-02" db="EMBL/GenBank/DDBJ databases">
        <title>Rhizophora mucronata_Transcriptome.</title>
        <authorList>
            <person name="Meera S.P."/>
            <person name="Sreeshan A."/>
            <person name="Augustine A."/>
        </authorList>
    </citation>
    <scope>NUCLEOTIDE SEQUENCE</scope>
    <source>
        <tissue evidence="2">Leaf</tissue>
    </source>
</reference>
<organism evidence="2">
    <name type="scientific">Rhizophora mucronata</name>
    <name type="common">Asiatic mangrove</name>
    <dbReference type="NCBI Taxonomy" id="61149"/>
    <lineage>
        <taxon>Eukaryota</taxon>
        <taxon>Viridiplantae</taxon>
        <taxon>Streptophyta</taxon>
        <taxon>Embryophyta</taxon>
        <taxon>Tracheophyta</taxon>
        <taxon>Spermatophyta</taxon>
        <taxon>Magnoliopsida</taxon>
        <taxon>eudicotyledons</taxon>
        <taxon>Gunneridae</taxon>
        <taxon>Pentapetalae</taxon>
        <taxon>rosids</taxon>
        <taxon>fabids</taxon>
        <taxon>Malpighiales</taxon>
        <taxon>Rhizophoraceae</taxon>
        <taxon>Rhizophora</taxon>
    </lineage>
</organism>
<feature type="transmembrane region" description="Helical" evidence="1">
    <location>
        <begin position="20"/>
        <end position="37"/>
    </location>
</feature>
<sequence>MFTLVKSVVYCMRNERGKKLTVELLSSVFPVVLFICARK</sequence>
<keyword evidence="1" id="KW-0812">Transmembrane</keyword>
<keyword evidence="1" id="KW-0472">Membrane</keyword>